<dbReference type="EMBL" id="LUCM01009835">
    <property type="protein sequence ID" value="KAA0186318.1"/>
    <property type="molecule type" value="Genomic_DNA"/>
</dbReference>
<evidence type="ECO:0000313" key="8">
    <source>
        <dbReference type="EMBL" id="KAA0186318.1"/>
    </source>
</evidence>
<protein>
    <submittedName>
        <fullName evidence="8">H(+)/Cl(-) exchange transporter 7</fullName>
    </submittedName>
</protein>
<keyword evidence="3" id="KW-0677">Repeat</keyword>
<dbReference type="PANTHER" id="PTHR11689">
    <property type="entry name" value="CHLORIDE CHANNEL PROTEIN CLC FAMILY MEMBER"/>
    <property type="match status" value="1"/>
</dbReference>
<dbReference type="Pfam" id="PF00654">
    <property type="entry name" value="Voltage_CLC"/>
    <property type="match status" value="1"/>
</dbReference>
<feature type="transmembrane region" description="Helical" evidence="7">
    <location>
        <begin position="118"/>
        <end position="141"/>
    </location>
</feature>
<comment type="caution">
    <text evidence="8">The sequence shown here is derived from an EMBL/GenBank/DDBJ whole genome shotgun (WGS) entry which is preliminary data.</text>
</comment>
<dbReference type="Proteomes" id="UP000728185">
    <property type="component" value="Unassembled WGS sequence"/>
</dbReference>
<organism evidence="8 9">
    <name type="scientific">Fasciolopsis buskii</name>
    <dbReference type="NCBI Taxonomy" id="27845"/>
    <lineage>
        <taxon>Eukaryota</taxon>
        <taxon>Metazoa</taxon>
        <taxon>Spiralia</taxon>
        <taxon>Lophotrochozoa</taxon>
        <taxon>Platyhelminthes</taxon>
        <taxon>Trematoda</taxon>
        <taxon>Digenea</taxon>
        <taxon>Plagiorchiida</taxon>
        <taxon>Echinostomata</taxon>
        <taxon>Echinostomatoidea</taxon>
        <taxon>Fasciolidae</taxon>
        <taxon>Fasciolopsis</taxon>
    </lineage>
</organism>
<evidence type="ECO:0000256" key="5">
    <source>
        <dbReference type="ARBA" id="ARBA00023122"/>
    </source>
</evidence>
<dbReference type="OrthoDB" id="428525at2759"/>
<dbReference type="InterPro" id="IPR014743">
    <property type="entry name" value="Cl-channel_core"/>
</dbReference>
<dbReference type="GO" id="GO:0005765">
    <property type="term" value="C:lysosomal membrane"/>
    <property type="evidence" value="ECO:0007669"/>
    <property type="project" value="TreeGrafter"/>
</dbReference>
<keyword evidence="2 7" id="KW-0812">Transmembrane</keyword>
<dbReference type="PRINTS" id="PR00762">
    <property type="entry name" value="CLCHANNEL"/>
</dbReference>
<dbReference type="SUPFAM" id="SSF81340">
    <property type="entry name" value="Clc chloride channel"/>
    <property type="match status" value="1"/>
</dbReference>
<feature type="transmembrane region" description="Helical" evidence="7">
    <location>
        <begin position="50"/>
        <end position="73"/>
    </location>
</feature>
<dbReference type="InterPro" id="IPR001807">
    <property type="entry name" value="ClC"/>
</dbReference>
<evidence type="ECO:0000313" key="9">
    <source>
        <dbReference type="Proteomes" id="UP000728185"/>
    </source>
</evidence>
<feature type="transmembrane region" description="Helical" evidence="7">
    <location>
        <begin position="153"/>
        <end position="175"/>
    </location>
</feature>
<feature type="transmembrane region" description="Helical" evidence="7">
    <location>
        <begin position="187"/>
        <end position="206"/>
    </location>
</feature>
<keyword evidence="6 7" id="KW-0472">Membrane</keyword>
<feature type="transmembrane region" description="Helical" evidence="7">
    <location>
        <begin position="6"/>
        <end position="30"/>
    </location>
</feature>
<dbReference type="Gene3D" id="1.10.3080.10">
    <property type="entry name" value="Clc chloride channel"/>
    <property type="match status" value="1"/>
</dbReference>
<keyword evidence="5" id="KW-0129">CBS domain</keyword>
<evidence type="ECO:0000256" key="6">
    <source>
        <dbReference type="ARBA" id="ARBA00023136"/>
    </source>
</evidence>
<proteinExistence type="predicted"/>
<dbReference type="InterPro" id="IPR051280">
    <property type="entry name" value="Cl-channel/antiporter"/>
</dbReference>
<dbReference type="GO" id="GO:0015108">
    <property type="term" value="F:chloride transmembrane transporter activity"/>
    <property type="evidence" value="ECO:0007669"/>
    <property type="project" value="InterPro"/>
</dbReference>
<sequence>MTSIPGLAWCGINILLTGVASVLVVVLAPVAAGSGIPHVKCYLNGLNIPFLVRGLTMLVKGTGVVLAVSGGLACGKEGPMIHIGAVIAAGISQGRVRFTHWSMRSLRHFRNDQQKRDFVSAGAAAGVAAAFGAPVGGLLFALEEGASFVYQRLTWTILFTSMVSMFVLALFKTVIHAHSFNFTPGGLISFGTFTVSTIPDVFLHLLSKVGLLV</sequence>
<evidence type="ECO:0000256" key="2">
    <source>
        <dbReference type="ARBA" id="ARBA00022692"/>
    </source>
</evidence>
<reference evidence="8" key="1">
    <citation type="submission" date="2019-05" db="EMBL/GenBank/DDBJ databases">
        <title>Annotation for the trematode Fasciolopsis buski.</title>
        <authorList>
            <person name="Choi Y.-J."/>
        </authorList>
    </citation>
    <scope>NUCLEOTIDE SEQUENCE</scope>
    <source>
        <strain evidence="8">HT</strain>
        <tissue evidence="8">Whole worm</tissue>
    </source>
</reference>
<keyword evidence="4 7" id="KW-1133">Transmembrane helix</keyword>
<evidence type="ECO:0000256" key="4">
    <source>
        <dbReference type="ARBA" id="ARBA00022989"/>
    </source>
</evidence>
<evidence type="ECO:0000256" key="3">
    <source>
        <dbReference type="ARBA" id="ARBA00022737"/>
    </source>
</evidence>
<keyword evidence="9" id="KW-1185">Reference proteome</keyword>
<gene>
    <name evidence="8" type="ORF">FBUS_09709</name>
</gene>
<comment type="subcellular location">
    <subcellularLocation>
        <location evidence="1">Membrane</location>
        <topology evidence="1">Multi-pass membrane protein</topology>
    </subcellularLocation>
</comment>
<dbReference type="AlphaFoldDB" id="A0A8E0RRS3"/>
<evidence type="ECO:0000256" key="1">
    <source>
        <dbReference type="ARBA" id="ARBA00004141"/>
    </source>
</evidence>
<dbReference type="PANTHER" id="PTHR11689:SF136">
    <property type="entry name" value="H(+)_CL(-) EXCHANGE TRANSPORTER 7"/>
    <property type="match status" value="1"/>
</dbReference>
<evidence type="ECO:0000256" key="7">
    <source>
        <dbReference type="SAM" id="Phobius"/>
    </source>
</evidence>
<name>A0A8E0RRS3_9TREM</name>
<accession>A0A8E0RRS3</accession>